<dbReference type="PANTHER" id="PTHR42929">
    <property type="entry name" value="INNER MEMBRANE ABC TRANSPORTER PERMEASE PROTEIN YDCU-RELATED-RELATED"/>
    <property type="match status" value="1"/>
</dbReference>
<dbReference type="GO" id="GO:0005886">
    <property type="term" value="C:plasma membrane"/>
    <property type="evidence" value="ECO:0007669"/>
    <property type="project" value="UniProtKB-SubCell"/>
</dbReference>
<evidence type="ECO:0000256" key="4">
    <source>
        <dbReference type="ARBA" id="ARBA00022475"/>
    </source>
</evidence>
<protein>
    <submittedName>
        <fullName evidence="10">ABC transporter permease</fullName>
    </submittedName>
</protein>
<comment type="caution">
    <text evidence="10">The sequence shown here is derived from an EMBL/GenBank/DDBJ whole genome shotgun (WGS) entry which is preliminary data.</text>
</comment>
<comment type="subcellular location">
    <subcellularLocation>
        <location evidence="1 8">Cell membrane</location>
        <topology evidence="1 8">Multi-pass membrane protein</topology>
    </subcellularLocation>
</comment>
<dbReference type="PROSITE" id="PS50928">
    <property type="entry name" value="ABC_TM1"/>
    <property type="match status" value="1"/>
</dbReference>
<feature type="transmembrane region" description="Helical" evidence="8">
    <location>
        <begin position="217"/>
        <end position="242"/>
    </location>
</feature>
<evidence type="ECO:0000313" key="10">
    <source>
        <dbReference type="EMBL" id="GGH17874.1"/>
    </source>
</evidence>
<gene>
    <name evidence="10" type="ORF">GCM10007036_19670</name>
</gene>
<name>A0A917I747_9HYPH</name>
<evidence type="ECO:0000313" key="11">
    <source>
        <dbReference type="Proteomes" id="UP000603912"/>
    </source>
</evidence>
<dbReference type="Proteomes" id="UP000603912">
    <property type="component" value="Unassembled WGS sequence"/>
</dbReference>
<dbReference type="PANTHER" id="PTHR42929:SF5">
    <property type="entry name" value="ABC TRANSPORTER PERMEASE PROTEIN"/>
    <property type="match status" value="1"/>
</dbReference>
<dbReference type="GO" id="GO:0055085">
    <property type="term" value="P:transmembrane transport"/>
    <property type="evidence" value="ECO:0007669"/>
    <property type="project" value="InterPro"/>
</dbReference>
<dbReference type="Gene3D" id="1.10.3720.10">
    <property type="entry name" value="MetI-like"/>
    <property type="match status" value="1"/>
</dbReference>
<evidence type="ECO:0000256" key="7">
    <source>
        <dbReference type="ARBA" id="ARBA00023136"/>
    </source>
</evidence>
<evidence type="ECO:0000259" key="9">
    <source>
        <dbReference type="PROSITE" id="PS50928"/>
    </source>
</evidence>
<keyword evidence="6 8" id="KW-1133">Transmembrane helix</keyword>
<keyword evidence="4" id="KW-1003">Cell membrane</keyword>
<dbReference type="Pfam" id="PF00528">
    <property type="entry name" value="BPD_transp_1"/>
    <property type="match status" value="1"/>
</dbReference>
<reference evidence="10" key="2">
    <citation type="submission" date="2020-09" db="EMBL/GenBank/DDBJ databases">
        <authorList>
            <person name="Sun Q."/>
            <person name="Zhou Y."/>
        </authorList>
    </citation>
    <scope>NUCLEOTIDE SEQUENCE</scope>
    <source>
        <strain evidence="10">CGMCC 1.12214</strain>
    </source>
</reference>
<evidence type="ECO:0000256" key="8">
    <source>
        <dbReference type="RuleBase" id="RU363032"/>
    </source>
</evidence>
<reference evidence="10" key="1">
    <citation type="journal article" date="2014" name="Int. J. Syst. Evol. Microbiol.">
        <title>Complete genome sequence of Corynebacterium casei LMG S-19264T (=DSM 44701T), isolated from a smear-ripened cheese.</title>
        <authorList>
            <consortium name="US DOE Joint Genome Institute (JGI-PGF)"/>
            <person name="Walter F."/>
            <person name="Albersmeier A."/>
            <person name="Kalinowski J."/>
            <person name="Ruckert C."/>
        </authorList>
    </citation>
    <scope>NUCLEOTIDE SEQUENCE</scope>
    <source>
        <strain evidence="10">CGMCC 1.12214</strain>
    </source>
</reference>
<dbReference type="CDD" id="cd06261">
    <property type="entry name" value="TM_PBP2"/>
    <property type="match status" value="1"/>
</dbReference>
<proteinExistence type="inferred from homology"/>
<organism evidence="10 11">
    <name type="scientific">Alsobacter metallidurans</name>
    <dbReference type="NCBI Taxonomy" id="340221"/>
    <lineage>
        <taxon>Bacteria</taxon>
        <taxon>Pseudomonadati</taxon>
        <taxon>Pseudomonadota</taxon>
        <taxon>Alphaproteobacteria</taxon>
        <taxon>Hyphomicrobiales</taxon>
        <taxon>Alsobacteraceae</taxon>
        <taxon>Alsobacter</taxon>
    </lineage>
</organism>
<comment type="similarity">
    <text evidence="2">Belongs to the binding-protein-dependent transport system permease family. CysTW subfamily.</text>
</comment>
<dbReference type="SUPFAM" id="SSF161098">
    <property type="entry name" value="MetI-like"/>
    <property type="match status" value="1"/>
</dbReference>
<keyword evidence="7 8" id="KW-0472">Membrane</keyword>
<dbReference type="RefSeq" id="WP_188517436.1">
    <property type="nucleotide sequence ID" value="NZ_BMES01000001.1"/>
</dbReference>
<feature type="transmembrane region" description="Helical" evidence="8">
    <location>
        <begin position="277"/>
        <end position="299"/>
    </location>
</feature>
<keyword evidence="3 8" id="KW-0813">Transport</keyword>
<feature type="transmembrane region" description="Helical" evidence="8">
    <location>
        <begin position="174"/>
        <end position="196"/>
    </location>
</feature>
<accession>A0A917I747</accession>
<evidence type="ECO:0000256" key="5">
    <source>
        <dbReference type="ARBA" id="ARBA00022692"/>
    </source>
</evidence>
<dbReference type="AlphaFoldDB" id="A0A917I747"/>
<evidence type="ECO:0000256" key="6">
    <source>
        <dbReference type="ARBA" id="ARBA00022989"/>
    </source>
</evidence>
<dbReference type="InterPro" id="IPR000515">
    <property type="entry name" value="MetI-like"/>
</dbReference>
<feature type="transmembrane region" description="Helical" evidence="8">
    <location>
        <begin position="91"/>
        <end position="112"/>
    </location>
</feature>
<evidence type="ECO:0000256" key="3">
    <source>
        <dbReference type="ARBA" id="ARBA00022448"/>
    </source>
</evidence>
<feature type="transmembrane region" description="Helical" evidence="8">
    <location>
        <begin position="118"/>
        <end position="137"/>
    </location>
</feature>
<feature type="domain" description="ABC transmembrane type-1" evidence="9">
    <location>
        <begin position="87"/>
        <end position="296"/>
    </location>
</feature>
<feature type="transmembrane region" description="Helical" evidence="8">
    <location>
        <begin position="36"/>
        <end position="59"/>
    </location>
</feature>
<evidence type="ECO:0000256" key="2">
    <source>
        <dbReference type="ARBA" id="ARBA00007069"/>
    </source>
</evidence>
<evidence type="ECO:0000256" key="1">
    <source>
        <dbReference type="ARBA" id="ARBA00004651"/>
    </source>
</evidence>
<dbReference type="EMBL" id="BMES01000001">
    <property type="protein sequence ID" value="GGH17874.1"/>
    <property type="molecule type" value="Genomic_DNA"/>
</dbReference>
<dbReference type="InterPro" id="IPR035906">
    <property type="entry name" value="MetI-like_sf"/>
</dbReference>
<sequence>MSTEALRPPPSRPLSPRRGAWMRPLVGGGLWPAVPAVAYLLVFMVLPIGTLLLFGFVTIERGRIVGDSFTLEPMLRALSDPLVWRLMWRSFWVAAASTVLCLLLAYPVAFAYGSLRGVWRTLLLVAIVSPLLTSALVRTYAWLVILGGRRGILNQSLIWLGVIDEPLRILNTDWAVLIGMTQIHLPFMILPLLAVLSERDRRLEEASLNLGASRTATFFKVIVPMSIPAIFAGLALVFAVSYTNFIIPQLLGGGNYSTLAVQVYEQTIVVLDWTRGAVLATLLLSTCFLFVLAIVSLGSRLSRWNEVRR</sequence>
<keyword evidence="5 8" id="KW-0812">Transmembrane</keyword>
<keyword evidence="11" id="KW-1185">Reference proteome</keyword>